<evidence type="ECO:0000313" key="8">
    <source>
        <dbReference type="Proteomes" id="UP000215509"/>
    </source>
</evidence>
<evidence type="ECO:0000256" key="3">
    <source>
        <dbReference type="SAM" id="MobiDB-lite"/>
    </source>
</evidence>
<dbReference type="SMART" id="SM00421">
    <property type="entry name" value="HTH_LUXR"/>
    <property type="match status" value="1"/>
</dbReference>
<reference evidence="7 8" key="1">
    <citation type="submission" date="2017-07" db="EMBL/GenBank/DDBJ databases">
        <title>Genome sequencing and assembly of Paenibacillus rigui.</title>
        <authorList>
            <person name="Mayilraj S."/>
        </authorList>
    </citation>
    <scope>NUCLEOTIDE SEQUENCE [LARGE SCALE GENOMIC DNA]</scope>
    <source>
        <strain evidence="7 8">JCM 16352</strain>
    </source>
</reference>
<dbReference type="Proteomes" id="UP000215509">
    <property type="component" value="Unassembled WGS sequence"/>
</dbReference>
<evidence type="ECO:0000259" key="6">
    <source>
        <dbReference type="PROSITE" id="PS50043"/>
    </source>
</evidence>
<evidence type="ECO:0000256" key="4">
    <source>
        <dbReference type="SAM" id="Phobius"/>
    </source>
</evidence>
<dbReference type="PROSITE" id="PS00622">
    <property type="entry name" value="HTH_LUXR_1"/>
    <property type="match status" value="1"/>
</dbReference>
<feature type="domain" description="Protein kinase" evidence="5">
    <location>
        <begin position="1"/>
        <end position="173"/>
    </location>
</feature>
<dbReference type="SUPFAM" id="SSF55781">
    <property type="entry name" value="GAF domain-like"/>
    <property type="match status" value="1"/>
</dbReference>
<sequence length="1462" mass="164463">MSRTEGIKLKELLNGISMPPPTFLHIAIALTKLVQNAHNRNRIIGDLNPTCVRIQEGMNPAVLAEYREPDYAYVAPEQTGRIHREPDERSDLYALGMMFYEMLAGCLPFQAQSTEEWVHTHLAVLPNPLREMRPEMAGPLEDIIMKLLSKSPEERYQSAYGLLSDLKRCASSLEQRGEIVSFEIAQADEASRFQLPRTLFGREIEQEKLREAFEQTRTGASAVVFVSGKAGSGKTALIRELQPSVIRVGGQFLAGKCDLMNRDIPFEPILQMLRGLIQQIWSASPEKVARLKARLAKSLGTGAGVIAQLLPEAATLLGDLPALEQLPPAEAAIRFRLMLPIFIKSFTGKEHPLVLFLDDLQWADPATLDVLSTISHDSALQGLLVIGVYREESTSRTESEETQAAAALWIEQALSLSKAEIQLQVQHFALAPLSYLDVRQFVSHVLNENTARIRLLAESIYHRTGGNPLYLHRLLDSLYREKRLYFNEEQAIWTWDADTVARIPEDPDILHLIGKRIRMLPQETMELLTIAAAIGHRFRLGTIALVSNYTLPYTRTLLGSAEEEAFICRENDADQAEGDDGYYTFLHDRVQQAAYQIVPKSEQAALHLKIGRAMRSQGFNQKEEFIFDMVFHLNLGCHEMTDEAEKRELAAYNLKAALKSKASTAFASAQRFLETGLHLARGEEKGTDSLAYRIMLEMPECEYMCGRVHRAEELLDQLMTLTTDLVQRSRIYMIRIAMNAYLKRDGIAVNIGRQALEEFGWKLPMKPSKAAIVKEVVMTRIALYRMRYKLPLLPLNRDPHYKALSDLVMAISASVFSLSLELYAVLLSRFVRYGLKRGNGEAFALMLCIYGSIFVKGFPSFVPGYNGRFRLTETSYTEAAYLLSASFESRSFQCHLHLYRGLITQHRNPIKAVEHFEQSVRYGLEAGDLTFVGHSMHSHITTHIGDLHTLSERITYYEEVSKLLVDEDTLQLFRIARRYIAELNGLASEIDEISVPMEGNPRNQTQNNQAFYTCTCKIEIAYLIGQYREALKWAELGSYNSNQQNPLQIRKQHVYKSLTLAALYSVASLEECKSIRHLLNKQLRSMTQEAGFYGQESSAYLLITAELQRIDGNRVAAIQGFEDAIRAARSEGYGMMEAIACERASIYYRVSGMTTAADALMTDACAAYSRWGAAAKVRQLRETYPELPLFITQRQVSAVDEEVGQDEAVRNMALDIVDTKALIQQISSWSSTADNQDVMNQFLDSALRYSGAEKGYVLNSHEQGFSIEAQAGRKEHTPEAPSYAEAIVRYVVNRGEPVVLADASHSSYAADAYIRRCQPYSVLCMPVLFPGKSQPSVLYLENNLISGVFTEERLEVLDLMITRMVYLKSLKDSREQISVSNDSSRSAGGISEQASQPLVDPLTSREKEILYALSDGLSNKEIAYRFGITEATVKSHVFHLYGKLGVKRRGQAIAQARELQLI</sequence>
<keyword evidence="4" id="KW-0812">Transmembrane</keyword>
<dbReference type="Pfam" id="PF13191">
    <property type="entry name" value="AAA_16"/>
    <property type="match status" value="1"/>
</dbReference>
<dbReference type="InterPro" id="IPR011009">
    <property type="entry name" value="Kinase-like_dom_sf"/>
</dbReference>
<evidence type="ECO:0000256" key="1">
    <source>
        <dbReference type="ARBA" id="ARBA00023015"/>
    </source>
</evidence>
<evidence type="ECO:0000259" key="5">
    <source>
        <dbReference type="PROSITE" id="PS50011"/>
    </source>
</evidence>
<proteinExistence type="predicted"/>
<accession>A0A229UGT2</accession>
<protein>
    <submittedName>
        <fullName evidence="7">Uncharacterized protein</fullName>
    </submittedName>
</protein>
<dbReference type="CDD" id="cd06170">
    <property type="entry name" value="LuxR_C_like"/>
    <property type="match status" value="1"/>
</dbReference>
<dbReference type="InterPro" id="IPR053159">
    <property type="entry name" value="Hybrid_Histidine_Kinase"/>
</dbReference>
<dbReference type="Pfam" id="PF00196">
    <property type="entry name" value="GerE"/>
    <property type="match status" value="1"/>
</dbReference>
<dbReference type="SUPFAM" id="SSF52540">
    <property type="entry name" value="P-loop containing nucleoside triphosphate hydrolases"/>
    <property type="match status" value="1"/>
</dbReference>
<dbReference type="Gene3D" id="1.10.10.10">
    <property type="entry name" value="Winged helix-like DNA-binding domain superfamily/Winged helix DNA-binding domain"/>
    <property type="match status" value="1"/>
</dbReference>
<keyword evidence="1" id="KW-0805">Transcription regulation</keyword>
<dbReference type="OrthoDB" id="9801841at2"/>
<dbReference type="Pfam" id="PF13185">
    <property type="entry name" value="GAF_2"/>
    <property type="match status" value="1"/>
</dbReference>
<dbReference type="PROSITE" id="PS50043">
    <property type="entry name" value="HTH_LUXR_2"/>
    <property type="match status" value="1"/>
</dbReference>
<dbReference type="GO" id="GO:0045892">
    <property type="term" value="P:negative regulation of DNA-templated transcription"/>
    <property type="evidence" value="ECO:0007669"/>
    <property type="project" value="UniProtKB-ARBA"/>
</dbReference>
<dbReference type="InterPro" id="IPR036388">
    <property type="entry name" value="WH-like_DNA-bd_sf"/>
</dbReference>
<dbReference type="SUPFAM" id="SSF46894">
    <property type="entry name" value="C-terminal effector domain of the bipartite response regulators"/>
    <property type="match status" value="1"/>
</dbReference>
<organism evidence="7 8">
    <name type="scientific">Paenibacillus rigui</name>
    <dbReference type="NCBI Taxonomy" id="554312"/>
    <lineage>
        <taxon>Bacteria</taxon>
        <taxon>Bacillati</taxon>
        <taxon>Bacillota</taxon>
        <taxon>Bacilli</taxon>
        <taxon>Bacillales</taxon>
        <taxon>Paenibacillaceae</taxon>
        <taxon>Paenibacillus</taxon>
    </lineage>
</organism>
<comment type="caution">
    <text evidence="7">The sequence shown here is derived from an EMBL/GenBank/DDBJ whole genome shotgun (WGS) entry which is preliminary data.</text>
</comment>
<feature type="transmembrane region" description="Helical" evidence="4">
    <location>
        <begin position="807"/>
        <end position="831"/>
    </location>
</feature>
<keyword evidence="4" id="KW-1133">Transmembrane helix</keyword>
<feature type="region of interest" description="Disordered" evidence="3">
    <location>
        <begin position="1378"/>
        <end position="1397"/>
    </location>
</feature>
<dbReference type="PANTHER" id="PTHR43642">
    <property type="entry name" value="HYBRID SIGNAL TRANSDUCTION HISTIDINE KINASE G"/>
    <property type="match status" value="1"/>
</dbReference>
<dbReference type="InterPro" id="IPR016032">
    <property type="entry name" value="Sig_transdc_resp-reg_C-effctor"/>
</dbReference>
<keyword evidence="4" id="KW-0472">Membrane</keyword>
<dbReference type="Gene3D" id="3.40.50.300">
    <property type="entry name" value="P-loop containing nucleotide triphosphate hydrolases"/>
    <property type="match status" value="1"/>
</dbReference>
<dbReference type="Gene3D" id="1.10.510.10">
    <property type="entry name" value="Transferase(Phosphotransferase) domain 1"/>
    <property type="match status" value="1"/>
</dbReference>
<dbReference type="PANTHER" id="PTHR43642:SF1">
    <property type="entry name" value="HYBRID SIGNAL TRANSDUCTION HISTIDINE KINASE G"/>
    <property type="match status" value="1"/>
</dbReference>
<dbReference type="InterPro" id="IPR029016">
    <property type="entry name" value="GAF-like_dom_sf"/>
</dbReference>
<dbReference type="PROSITE" id="PS50011">
    <property type="entry name" value="PROTEIN_KINASE_DOM"/>
    <property type="match status" value="1"/>
</dbReference>
<dbReference type="InterPro" id="IPR027417">
    <property type="entry name" value="P-loop_NTPase"/>
</dbReference>
<dbReference type="PRINTS" id="PR00038">
    <property type="entry name" value="HTHLUXR"/>
</dbReference>
<feature type="transmembrane region" description="Helical" evidence="4">
    <location>
        <begin position="843"/>
        <end position="862"/>
    </location>
</feature>
<dbReference type="EMBL" id="NMQW01000062">
    <property type="protein sequence ID" value="OXM82560.1"/>
    <property type="molecule type" value="Genomic_DNA"/>
</dbReference>
<dbReference type="GO" id="GO:0004672">
    <property type="term" value="F:protein kinase activity"/>
    <property type="evidence" value="ECO:0007669"/>
    <property type="project" value="InterPro"/>
</dbReference>
<gene>
    <name evidence="7" type="ORF">CF651_30210</name>
</gene>
<dbReference type="Gene3D" id="3.30.450.40">
    <property type="match status" value="1"/>
</dbReference>
<dbReference type="SUPFAM" id="SSF56112">
    <property type="entry name" value="Protein kinase-like (PK-like)"/>
    <property type="match status" value="1"/>
</dbReference>
<name>A0A229UGT2_9BACL</name>
<dbReference type="GO" id="GO:0005524">
    <property type="term" value="F:ATP binding"/>
    <property type="evidence" value="ECO:0007669"/>
    <property type="project" value="InterPro"/>
</dbReference>
<feature type="compositionally biased region" description="Polar residues" evidence="3">
    <location>
        <begin position="1378"/>
        <end position="1396"/>
    </location>
</feature>
<dbReference type="InterPro" id="IPR000792">
    <property type="entry name" value="Tscrpt_reg_LuxR_C"/>
</dbReference>
<evidence type="ECO:0000313" key="7">
    <source>
        <dbReference type="EMBL" id="OXM82560.1"/>
    </source>
</evidence>
<dbReference type="InterPro" id="IPR003018">
    <property type="entry name" value="GAF"/>
</dbReference>
<feature type="domain" description="HTH luxR-type" evidence="6">
    <location>
        <begin position="1395"/>
        <end position="1460"/>
    </location>
</feature>
<dbReference type="InterPro" id="IPR000719">
    <property type="entry name" value="Prot_kinase_dom"/>
</dbReference>
<dbReference type="InterPro" id="IPR041664">
    <property type="entry name" value="AAA_16"/>
</dbReference>
<evidence type="ECO:0000256" key="2">
    <source>
        <dbReference type="ARBA" id="ARBA00023163"/>
    </source>
</evidence>
<dbReference type="Pfam" id="PF00069">
    <property type="entry name" value="Pkinase"/>
    <property type="match status" value="1"/>
</dbReference>
<dbReference type="GO" id="GO:0003677">
    <property type="term" value="F:DNA binding"/>
    <property type="evidence" value="ECO:0007669"/>
    <property type="project" value="InterPro"/>
</dbReference>
<keyword evidence="2" id="KW-0804">Transcription</keyword>
<keyword evidence="8" id="KW-1185">Reference proteome</keyword>